<evidence type="ECO:0000313" key="2">
    <source>
        <dbReference type="Proteomes" id="UP000516148"/>
    </source>
</evidence>
<gene>
    <name evidence="1" type="ORF">H3Z74_21465</name>
</gene>
<organism evidence="1 2">
    <name type="scientific">Sphingomonas alpina</name>
    <dbReference type="NCBI Taxonomy" id="653931"/>
    <lineage>
        <taxon>Bacteria</taxon>
        <taxon>Pseudomonadati</taxon>
        <taxon>Pseudomonadota</taxon>
        <taxon>Alphaproteobacteria</taxon>
        <taxon>Sphingomonadales</taxon>
        <taxon>Sphingomonadaceae</taxon>
        <taxon>Sphingomonas</taxon>
    </lineage>
</organism>
<proteinExistence type="predicted"/>
<accession>A0A7H0LHQ6</accession>
<keyword evidence="2" id="KW-1185">Reference proteome</keyword>
<dbReference type="EMBL" id="CP061038">
    <property type="protein sequence ID" value="QNQ09209.1"/>
    <property type="molecule type" value="Genomic_DNA"/>
</dbReference>
<name>A0A7H0LHQ6_9SPHN</name>
<dbReference type="RefSeq" id="WP_187761528.1">
    <property type="nucleotide sequence ID" value="NZ_CP061038.1"/>
</dbReference>
<dbReference type="AlphaFoldDB" id="A0A7H0LHQ6"/>
<protein>
    <recommendedName>
        <fullName evidence="3">STAS/SEC14 domain-containing protein</fullName>
    </recommendedName>
</protein>
<sequence length="115" mass="12911">MSGFFTIDSIQAFLEARRDAHARLRCGPNEHLTVNDLREMKIQSQDIVGKFYSVLADPVYRSRRLAFVVASSLARMQLVRALGSRSAECFTDPLAAEQWLFEDLIAHRAAVAAAR</sequence>
<reference evidence="1 2" key="1">
    <citation type="submission" date="2020-09" db="EMBL/GenBank/DDBJ databases">
        <title>Sphingomonas sp., a new species isolated from pork steak.</title>
        <authorList>
            <person name="Heidler von Heilborn D."/>
        </authorList>
    </citation>
    <scope>NUCLEOTIDE SEQUENCE [LARGE SCALE GENOMIC DNA]</scope>
    <source>
        <strain evidence="2">S8-3T</strain>
    </source>
</reference>
<dbReference type="Proteomes" id="UP000516148">
    <property type="component" value="Chromosome"/>
</dbReference>
<evidence type="ECO:0008006" key="3">
    <source>
        <dbReference type="Google" id="ProtNLM"/>
    </source>
</evidence>
<dbReference type="KEGG" id="spap:H3Z74_21465"/>
<evidence type="ECO:0000313" key="1">
    <source>
        <dbReference type="EMBL" id="QNQ09209.1"/>
    </source>
</evidence>